<evidence type="ECO:0000313" key="1">
    <source>
        <dbReference type="EMBL" id="APH15908.1"/>
    </source>
</evidence>
<dbReference type="AlphaFoldDB" id="A0A1L3NII2"/>
<dbReference type="Proteomes" id="UP000182204">
    <property type="component" value="Chromosome"/>
</dbReference>
<sequence>MPLRTIPLCTVKYVGDNFCSGTFMYDTTNEILKHKEKLFYKNKVVEIDKVKGYKLLYKHFNNIEKKNHKYLYKENAIIAKEFKRDLEVNDKEINKNKNISLEDTSIIEFNKKKNIELDQKECIHINIEIDKNLLKPRNIELNRNNTLVNLNIDIENLTLSKFKDIYTEKIMGKLSRNRFIKKLKLYKNIYIEKQEEYMFLNNNYLKKIHMHKLKFAEKYGDRDIDKNLYIVLDRINFRKIDIVRNLQMLKKLNIRDTWKSKCINNLKILNIKKISKDYDNKLMYKKVLKNIWIYEYIYDLDRISIKSIDRHKDRRYFYRQVIRTIDKEVNKCLDRKAITFIFKENRKYLDYMSLITIYKHMEKDLLDLTIWDIDKEQVKHLQGTLIKSIYKVDKNNKFIEVTKRWWWLRSTNPTDKLIIPNKDFIYNSDLLNNLDYEYLRYNGHPVKWGKDWGVDHNIPTYAVSVEIMLDLVNILMMIWNKNIQGWLSCSGKEAIQFVMELLYDWYTLDTSSLNIDYIRTYRWIRWEAERVYFLDTKNGLQAIGLLIANLIDYLKQHHFNLVPVWHNPKAMDIEREFNKVATNGDIMKDLDKLKGKRNYMVEMQNFEKKNIFGR</sequence>
<evidence type="ECO:0000313" key="2">
    <source>
        <dbReference type="Proteomes" id="UP000182204"/>
    </source>
</evidence>
<organism evidence="1 2">
    <name type="scientific">Clostridium sporogenes</name>
    <dbReference type="NCBI Taxonomy" id="1509"/>
    <lineage>
        <taxon>Bacteria</taxon>
        <taxon>Bacillati</taxon>
        <taxon>Bacillota</taxon>
        <taxon>Clostridia</taxon>
        <taxon>Eubacteriales</taxon>
        <taxon>Clostridiaceae</taxon>
        <taxon>Clostridium</taxon>
    </lineage>
</organism>
<name>A0A1L3NII2_CLOSG</name>
<proteinExistence type="predicted"/>
<dbReference type="EMBL" id="CP013243">
    <property type="protein sequence ID" value="APH15908.1"/>
    <property type="molecule type" value="Genomic_DNA"/>
</dbReference>
<protein>
    <submittedName>
        <fullName evidence="1">Uncharacterized protein</fullName>
    </submittedName>
</protein>
<reference evidence="1 2" key="1">
    <citation type="submission" date="2015-11" db="EMBL/GenBank/DDBJ databases">
        <authorList>
            <person name="Hill K.K."/>
            <person name="Shirey T.B."/>
            <person name="Raphael B."/>
            <person name="Daligault H.E."/>
            <person name="Davenport K.W."/>
            <person name="Bruce D.C."/>
            <person name="Foley B.T."/>
            <person name="Johnson S.L."/>
        </authorList>
    </citation>
    <scope>NUCLEOTIDE SEQUENCE [LARGE SCALE GENOMIC DNA]</scope>
    <source>
        <strain evidence="1 2">CDC_1632</strain>
    </source>
</reference>
<accession>A0A1L3NII2</accession>
<dbReference type="RefSeq" id="WP_072586311.1">
    <property type="nucleotide sequence ID" value="NZ_CP013243.1"/>
</dbReference>
<gene>
    <name evidence="1" type="ORF">NPD5_2906</name>
</gene>